<dbReference type="PANTHER" id="PTHR33064">
    <property type="entry name" value="POL PROTEIN"/>
    <property type="match status" value="1"/>
</dbReference>
<reference evidence="3 4" key="1">
    <citation type="submission" date="2018-01" db="EMBL/GenBank/DDBJ databases">
        <title>Draft genome of the strawberry crown rot pathogen Phytophthora cactorum.</title>
        <authorList>
            <person name="Armitage A.D."/>
            <person name="Lysoe E."/>
            <person name="Nellist C.F."/>
            <person name="Harrison R.J."/>
            <person name="Brurberg M.B."/>
        </authorList>
    </citation>
    <scope>NUCLEOTIDE SEQUENCE [LARGE SCALE GENOMIC DNA]</scope>
    <source>
        <strain evidence="3 4">10300</strain>
    </source>
</reference>
<evidence type="ECO:0000313" key="4">
    <source>
        <dbReference type="Proteomes" id="UP000251314"/>
    </source>
</evidence>
<protein>
    <recommendedName>
        <fullName evidence="5">Reverse transcriptase domain-containing protein</fullName>
    </recommendedName>
</protein>
<dbReference type="VEuPathDB" id="FungiDB:PC110_g19440"/>
<dbReference type="OrthoDB" id="119028at2759"/>
<dbReference type="SUPFAM" id="SSF56672">
    <property type="entry name" value="DNA/RNA polymerases"/>
    <property type="match status" value="1"/>
</dbReference>
<keyword evidence="4" id="KW-1185">Reference proteome</keyword>
<proteinExistence type="predicted"/>
<dbReference type="STRING" id="29920.A0A329RKA5"/>
<evidence type="ECO:0000313" key="3">
    <source>
        <dbReference type="EMBL" id="RAW24126.1"/>
    </source>
</evidence>
<sequence>MVGISTRAMMLRLMIPPGSFILHLGAMYKMNQYDYPVLVVGGSDRSRRFHLVALFVISQETQPVVQAALLVLRRQFYWITHKHLLLRYAMDDCDQAECNALAAVFGDNPSYRFLMCFFHVVKKVQVAIKPFSSGAAATVLREVYDLHFVRSLVSYLEMLRAVLKLWLGEPGACDVPLTAVSTPSGMLWEWLVMPQGLSNAPATFNRLVTQLFRPHQAYAQTYFDDIVVHSRAEHGKSDVESHVGHLRAVLECMHISKLNGNLDKCVFGAEEIPFLGYFIGKRDLRADPATVKAIVEWPVPKNQKDLR</sequence>
<dbReference type="InterPro" id="IPR043502">
    <property type="entry name" value="DNA/RNA_pol_sf"/>
</dbReference>
<dbReference type="Pfam" id="PF10551">
    <property type="entry name" value="MULE"/>
    <property type="match status" value="1"/>
</dbReference>
<evidence type="ECO:0000259" key="2">
    <source>
        <dbReference type="Pfam" id="PF10551"/>
    </source>
</evidence>
<dbReference type="InterPro" id="IPR000477">
    <property type="entry name" value="RT_dom"/>
</dbReference>
<feature type="non-terminal residue" evidence="3">
    <location>
        <position position="307"/>
    </location>
</feature>
<dbReference type="InterPro" id="IPR043128">
    <property type="entry name" value="Rev_trsase/Diguanyl_cyclase"/>
</dbReference>
<feature type="domain" description="MULE transposase" evidence="2">
    <location>
        <begin position="22"/>
        <end position="123"/>
    </location>
</feature>
<name>A0A329RKA5_9STRA</name>
<dbReference type="Gene3D" id="3.30.70.270">
    <property type="match status" value="1"/>
</dbReference>
<dbReference type="InterPro" id="IPR018289">
    <property type="entry name" value="MULE_transposase_dom"/>
</dbReference>
<evidence type="ECO:0000259" key="1">
    <source>
        <dbReference type="Pfam" id="PF00078"/>
    </source>
</evidence>
<comment type="caution">
    <text evidence="3">The sequence shown here is derived from an EMBL/GenBank/DDBJ whole genome shotgun (WGS) entry which is preliminary data.</text>
</comment>
<dbReference type="Pfam" id="PF00078">
    <property type="entry name" value="RVT_1"/>
    <property type="match status" value="1"/>
</dbReference>
<dbReference type="EMBL" id="MJFZ01000931">
    <property type="protein sequence ID" value="RAW24126.1"/>
    <property type="molecule type" value="Genomic_DNA"/>
</dbReference>
<dbReference type="AlphaFoldDB" id="A0A329RKA5"/>
<gene>
    <name evidence="3" type="ORF">PC110_g19440</name>
</gene>
<organism evidence="3 4">
    <name type="scientific">Phytophthora cactorum</name>
    <dbReference type="NCBI Taxonomy" id="29920"/>
    <lineage>
        <taxon>Eukaryota</taxon>
        <taxon>Sar</taxon>
        <taxon>Stramenopiles</taxon>
        <taxon>Oomycota</taxon>
        <taxon>Peronosporomycetes</taxon>
        <taxon>Peronosporales</taxon>
        <taxon>Peronosporaceae</taxon>
        <taxon>Phytophthora</taxon>
    </lineage>
</organism>
<feature type="domain" description="Reverse transcriptase" evidence="1">
    <location>
        <begin position="185"/>
        <end position="277"/>
    </location>
</feature>
<evidence type="ECO:0008006" key="5">
    <source>
        <dbReference type="Google" id="ProtNLM"/>
    </source>
</evidence>
<dbReference type="PANTHER" id="PTHR33064:SF37">
    <property type="entry name" value="RIBONUCLEASE H"/>
    <property type="match status" value="1"/>
</dbReference>
<dbReference type="InterPro" id="IPR051320">
    <property type="entry name" value="Viral_Replic_Matur_Polypro"/>
</dbReference>
<accession>A0A329RKA5</accession>
<dbReference type="CDD" id="cd01647">
    <property type="entry name" value="RT_LTR"/>
    <property type="match status" value="1"/>
</dbReference>
<dbReference type="Proteomes" id="UP000251314">
    <property type="component" value="Unassembled WGS sequence"/>
</dbReference>